<evidence type="ECO:0000256" key="1">
    <source>
        <dbReference type="SAM" id="SignalP"/>
    </source>
</evidence>
<dbReference type="RefSeq" id="WP_076386134.1">
    <property type="nucleotide sequence ID" value="NZ_FTOI01000004.1"/>
</dbReference>
<dbReference type="Proteomes" id="UP000185839">
    <property type="component" value="Unassembled WGS sequence"/>
</dbReference>
<protein>
    <recommendedName>
        <fullName evidence="4">TonB-like protein</fullName>
    </recommendedName>
</protein>
<keyword evidence="1" id="KW-0732">Signal</keyword>
<dbReference type="STRING" id="713588.SAMN05421789_10470"/>
<keyword evidence="3" id="KW-1185">Reference proteome</keyword>
<accession>A0A1N7KYL0</accession>
<evidence type="ECO:0000313" key="2">
    <source>
        <dbReference type="EMBL" id="SIS66675.1"/>
    </source>
</evidence>
<feature type="chain" id="PRO_5012026387" description="TonB-like protein" evidence="1">
    <location>
        <begin position="18"/>
        <end position="160"/>
    </location>
</feature>
<evidence type="ECO:0000313" key="3">
    <source>
        <dbReference type="Proteomes" id="UP000185839"/>
    </source>
</evidence>
<dbReference type="OrthoDB" id="1248898at2"/>
<evidence type="ECO:0008006" key="4">
    <source>
        <dbReference type="Google" id="ProtNLM"/>
    </source>
</evidence>
<dbReference type="EMBL" id="FTOI01000004">
    <property type="protein sequence ID" value="SIS66675.1"/>
    <property type="molecule type" value="Genomic_DNA"/>
</dbReference>
<feature type="signal peptide" evidence="1">
    <location>
        <begin position="1"/>
        <end position="17"/>
    </location>
</feature>
<reference evidence="3" key="1">
    <citation type="submission" date="2017-01" db="EMBL/GenBank/DDBJ databases">
        <authorList>
            <person name="Varghese N."/>
            <person name="Submissions S."/>
        </authorList>
    </citation>
    <scope>NUCLEOTIDE SEQUENCE [LARGE SCALE GENOMIC DNA]</scope>
    <source>
        <strain evidence="3">DSM 23145</strain>
    </source>
</reference>
<proteinExistence type="predicted"/>
<organism evidence="2 3">
    <name type="scientific">Kaistella chaponensis</name>
    <dbReference type="NCBI Taxonomy" id="713588"/>
    <lineage>
        <taxon>Bacteria</taxon>
        <taxon>Pseudomonadati</taxon>
        <taxon>Bacteroidota</taxon>
        <taxon>Flavobacteriia</taxon>
        <taxon>Flavobacteriales</taxon>
        <taxon>Weeksellaceae</taxon>
        <taxon>Chryseobacterium group</taxon>
        <taxon>Kaistella</taxon>
    </lineage>
</organism>
<dbReference type="AlphaFoldDB" id="A0A1N7KYL0"/>
<sequence>MKNIVFFLIFAFSFSNAQYVIEDNDISENVKEFGKQSVSYDLNYPMEFYRLQCDNAVYAQFPGGENAFKQKLFFYMKSDIESSFYSVNGTFELIIFLNKSGNMQSFMLNPEVQNSYLLKRDVETALRKMNLKFTPATCNGTPIESKIRQKINFRTDNFDI</sequence>
<name>A0A1N7KYL0_9FLAO</name>
<gene>
    <name evidence="2" type="ORF">SAMN05421789_10470</name>
</gene>